<dbReference type="VEuPathDB" id="MicrosporidiaDB:H312_01088"/>
<dbReference type="HOGENOM" id="CLU_3299227_0_0_1"/>
<reference evidence="2" key="1">
    <citation type="submission" date="2013-02" db="EMBL/GenBank/DDBJ databases">
        <authorList>
            <consortium name="The Broad Institute Genome Sequencing Platform"/>
            <person name="Cuomo C."/>
            <person name="Becnel J."/>
            <person name="Sanscrainte N."/>
            <person name="Walker B."/>
            <person name="Young S.K."/>
            <person name="Zeng Q."/>
            <person name="Gargeya S."/>
            <person name="Fitzgerald M."/>
            <person name="Haas B."/>
            <person name="Abouelleil A."/>
            <person name="Alvarado L."/>
            <person name="Arachchi H.M."/>
            <person name="Berlin A.M."/>
            <person name="Chapman S.B."/>
            <person name="Dewar J."/>
            <person name="Goldberg J."/>
            <person name="Griggs A."/>
            <person name="Gujja S."/>
            <person name="Hansen M."/>
            <person name="Howarth C."/>
            <person name="Imamovic A."/>
            <person name="Larimer J."/>
            <person name="McCowan C."/>
            <person name="Murphy C."/>
            <person name="Neiman D."/>
            <person name="Pearson M."/>
            <person name="Priest M."/>
            <person name="Roberts A."/>
            <person name="Saif S."/>
            <person name="Shea T."/>
            <person name="Sisk P."/>
            <person name="Sykes S."/>
            <person name="Wortman J."/>
            <person name="Nusbaum C."/>
            <person name="Birren B."/>
        </authorList>
    </citation>
    <scope>NUCLEOTIDE SEQUENCE [LARGE SCALE GENOMIC DNA]</scope>
    <source>
        <strain evidence="2">PRA339</strain>
    </source>
</reference>
<accession>A0A059F2U4</accession>
<dbReference type="AlphaFoldDB" id="A0A059F2U4"/>
<dbReference type="Proteomes" id="UP000030655">
    <property type="component" value="Unassembled WGS sequence"/>
</dbReference>
<protein>
    <submittedName>
        <fullName evidence="1">Uncharacterized protein</fullName>
    </submittedName>
</protein>
<organism evidence="1 2">
    <name type="scientific">Anncaliia algerae PRA339</name>
    <dbReference type="NCBI Taxonomy" id="1288291"/>
    <lineage>
        <taxon>Eukaryota</taxon>
        <taxon>Fungi</taxon>
        <taxon>Fungi incertae sedis</taxon>
        <taxon>Microsporidia</taxon>
        <taxon>Tubulinosematoidea</taxon>
        <taxon>Tubulinosematidae</taxon>
        <taxon>Anncaliia</taxon>
    </lineage>
</organism>
<proteinExistence type="predicted"/>
<name>A0A059F2U4_9MICR</name>
<keyword evidence="2" id="KW-1185">Reference proteome</keyword>
<gene>
    <name evidence="1" type="ORF">H312_01088</name>
</gene>
<evidence type="ECO:0000313" key="1">
    <source>
        <dbReference type="EMBL" id="KCZ81510.1"/>
    </source>
</evidence>
<reference evidence="1 2" key="2">
    <citation type="submission" date="2014-03" db="EMBL/GenBank/DDBJ databases">
        <title>The Genome Sequence of Anncaliia algerae insect isolate PRA339.</title>
        <authorList>
            <consortium name="The Broad Institute Genome Sequencing Platform"/>
            <consortium name="The Broad Institute Genome Sequencing Center for Infectious Disease"/>
            <person name="Cuomo C."/>
            <person name="Becnel J."/>
            <person name="Sanscrainte N."/>
            <person name="Walker B."/>
            <person name="Young S.K."/>
            <person name="Zeng Q."/>
            <person name="Gargeya S."/>
            <person name="Fitzgerald M."/>
            <person name="Haas B."/>
            <person name="Abouelleil A."/>
            <person name="Alvarado L."/>
            <person name="Arachchi H.M."/>
            <person name="Berlin A.M."/>
            <person name="Chapman S.B."/>
            <person name="Dewar J."/>
            <person name="Goldberg J."/>
            <person name="Griggs A."/>
            <person name="Gujja S."/>
            <person name="Hansen M."/>
            <person name="Howarth C."/>
            <person name="Imamovic A."/>
            <person name="Larimer J."/>
            <person name="McCowan C."/>
            <person name="Murphy C."/>
            <person name="Neiman D."/>
            <person name="Pearson M."/>
            <person name="Priest M."/>
            <person name="Roberts A."/>
            <person name="Saif S."/>
            <person name="Shea T."/>
            <person name="Sisk P."/>
            <person name="Sykes S."/>
            <person name="Wortman J."/>
            <person name="Nusbaum C."/>
            <person name="Birren B."/>
        </authorList>
    </citation>
    <scope>NUCLEOTIDE SEQUENCE [LARGE SCALE GENOMIC DNA]</scope>
    <source>
        <strain evidence="1 2">PRA339</strain>
    </source>
</reference>
<dbReference type="EMBL" id="KK365141">
    <property type="protein sequence ID" value="KCZ81510.1"/>
    <property type="molecule type" value="Genomic_DNA"/>
</dbReference>
<evidence type="ECO:0000313" key="2">
    <source>
        <dbReference type="Proteomes" id="UP000030655"/>
    </source>
</evidence>
<sequence>MFVLFIDHQLKILVYCQGAEAGVFHNFKKVNKIVVEDYYC</sequence>